<sequence length="288" mass="31935">MLLRLLKNKVLILIAVTLSIFIVMGLSAGESRKTAYIGNALNVPLSPLQSFFSFIGDNIEGTFIFFRDMKSMEEENKELKAEIDRLENENRSLLRYREENKSLREALDLKNQFNDYKSIGGNIIAKDAGNWFNVFTIDRGSNEGITENSPVITSKGLIGSVIEAAPFSSKVLSIIDVDSTVSAVISKSTDIVKVRGDLKLKDQGLCRMDYIPAELELEIGDTVETTGLGGIFPRGILIGTVKEIRQEANELDRYAVIEPAADFKRLQEVFVLKSKYNNAGKASNGEIK</sequence>
<dbReference type="InterPro" id="IPR007221">
    <property type="entry name" value="MreC"/>
</dbReference>
<dbReference type="PIRSF" id="PIRSF038471">
    <property type="entry name" value="MreC"/>
    <property type="match status" value="1"/>
</dbReference>
<dbReference type="RefSeq" id="WP_242987335.1">
    <property type="nucleotide sequence ID" value="NZ_QPJT01000001.1"/>
</dbReference>
<dbReference type="EMBL" id="QPJT01000001">
    <property type="protein sequence ID" value="RCX20810.1"/>
    <property type="molecule type" value="Genomic_DNA"/>
</dbReference>
<evidence type="ECO:0000256" key="4">
    <source>
        <dbReference type="ARBA" id="ARBA00032089"/>
    </source>
</evidence>
<keyword evidence="6" id="KW-0175">Coiled coil</keyword>
<reference evidence="8 9" key="1">
    <citation type="submission" date="2018-07" db="EMBL/GenBank/DDBJ databases">
        <title>Genomic Encyclopedia of Type Strains, Phase IV (KMG-IV): sequencing the most valuable type-strain genomes for metagenomic binning, comparative biology and taxonomic classification.</title>
        <authorList>
            <person name="Goeker M."/>
        </authorList>
    </citation>
    <scope>NUCLEOTIDE SEQUENCE [LARGE SCALE GENOMIC DNA]</scope>
    <source>
        <strain evidence="8 9">DSM 27016</strain>
    </source>
</reference>
<feature type="coiled-coil region" evidence="6">
    <location>
        <begin position="69"/>
        <end position="106"/>
    </location>
</feature>
<evidence type="ECO:0000313" key="8">
    <source>
        <dbReference type="EMBL" id="RCX20810.1"/>
    </source>
</evidence>
<evidence type="ECO:0000256" key="1">
    <source>
        <dbReference type="ARBA" id="ARBA00009369"/>
    </source>
</evidence>
<organism evidence="8 9">
    <name type="scientific">Anaerobacterium chartisolvens</name>
    <dbReference type="NCBI Taxonomy" id="1297424"/>
    <lineage>
        <taxon>Bacteria</taxon>
        <taxon>Bacillati</taxon>
        <taxon>Bacillota</taxon>
        <taxon>Clostridia</taxon>
        <taxon>Eubacteriales</taxon>
        <taxon>Oscillospiraceae</taxon>
        <taxon>Anaerobacterium</taxon>
    </lineage>
</organism>
<name>A0A369BGY3_9FIRM</name>
<dbReference type="InterPro" id="IPR042175">
    <property type="entry name" value="Cell/Rod_MreC_2"/>
</dbReference>
<evidence type="ECO:0000256" key="6">
    <source>
        <dbReference type="SAM" id="Coils"/>
    </source>
</evidence>
<comment type="caution">
    <text evidence="8">The sequence shown here is derived from an EMBL/GenBank/DDBJ whole genome shotgun (WGS) entry which is preliminary data.</text>
</comment>
<dbReference type="InterPro" id="IPR042177">
    <property type="entry name" value="Cell/Rod_1"/>
</dbReference>
<feature type="domain" description="Rod shape-determining protein MreC beta-barrel core" evidence="7">
    <location>
        <begin position="123"/>
        <end position="273"/>
    </location>
</feature>
<dbReference type="GO" id="GO:0008360">
    <property type="term" value="P:regulation of cell shape"/>
    <property type="evidence" value="ECO:0007669"/>
    <property type="project" value="UniProtKB-KW"/>
</dbReference>
<dbReference type="Gene3D" id="2.40.10.350">
    <property type="entry name" value="Rod shape-determining protein MreC, domain 2"/>
    <property type="match status" value="1"/>
</dbReference>
<dbReference type="GO" id="GO:0005886">
    <property type="term" value="C:plasma membrane"/>
    <property type="evidence" value="ECO:0007669"/>
    <property type="project" value="TreeGrafter"/>
</dbReference>
<keyword evidence="9" id="KW-1185">Reference proteome</keyword>
<evidence type="ECO:0000256" key="5">
    <source>
        <dbReference type="PIRNR" id="PIRNR038471"/>
    </source>
</evidence>
<evidence type="ECO:0000259" key="7">
    <source>
        <dbReference type="Pfam" id="PF04085"/>
    </source>
</evidence>
<keyword evidence="3 5" id="KW-0133">Cell shape</keyword>
<dbReference type="Gene3D" id="2.40.10.340">
    <property type="entry name" value="Rod shape-determining protein MreC, domain 1"/>
    <property type="match status" value="1"/>
</dbReference>
<evidence type="ECO:0000256" key="2">
    <source>
        <dbReference type="ARBA" id="ARBA00013855"/>
    </source>
</evidence>
<evidence type="ECO:0000256" key="3">
    <source>
        <dbReference type="ARBA" id="ARBA00022960"/>
    </source>
</evidence>
<dbReference type="PANTHER" id="PTHR34138">
    <property type="entry name" value="CELL SHAPE-DETERMINING PROTEIN MREC"/>
    <property type="match status" value="1"/>
</dbReference>
<accession>A0A369BGY3</accession>
<evidence type="ECO:0000313" key="9">
    <source>
        <dbReference type="Proteomes" id="UP000253034"/>
    </source>
</evidence>
<dbReference type="NCBIfam" id="TIGR00219">
    <property type="entry name" value="mreC"/>
    <property type="match status" value="1"/>
</dbReference>
<dbReference type="PANTHER" id="PTHR34138:SF1">
    <property type="entry name" value="CELL SHAPE-DETERMINING PROTEIN MREC"/>
    <property type="match status" value="1"/>
</dbReference>
<dbReference type="InterPro" id="IPR055342">
    <property type="entry name" value="MreC_beta-barrel_core"/>
</dbReference>
<dbReference type="Pfam" id="PF04085">
    <property type="entry name" value="MreC"/>
    <property type="match status" value="1"/>
</dbReference>
<dbReference type="Proteomes" id="UP000253034">
    <property type="component" value="Unassembled WGS sequence"/>
</dbReference>
<gene>
    <name evidence="8" type="ORF">DFR58_10112</name>
</gene>
<dbReference type="AlphaFoldDB" id="A0A369BGY3"/>
<comment type="similarity">
    <text evidence="1 5">Belongs to the MreC family.</text>
</comment>
<proteinExistence type="inferred from homology"/>
<comment type="function">
    <text evidence="5">Involved in formation and maintenance of cell shape.</text>
</comment>
<protein>
    <recommendedName>
        <fullName evidence="2 5">Cell shape-determining protein MreC</fullName>
    </recommendedName>
    <alternativeName>
        <fullName evidence="4 5">Cell shape protein MreC</fullName>
    </alternativeName>
</protein>